<evidence type="ECO:0000256" key="3">
    <source>
        <dbReference type="ARBA" id="ARBA00022898"/>
    </source>
</evidence>
<dbReference type="Proteomes" id="UP001549167">
    <property type="component" value="Unassembled WGS sequence"/>
</dbReference>
<dbReference type="Gene3D" id="3.40.640.10">
    <property type="entry name" value="Type I PLP-dependent aspartate aminotransferase-like (Major domain)"/>
    <property type="match status" value="1"/>
</dbReference>
<dbReference type="PANTHER" id="PTHR14084:SF0">
    <property type="entry name" value="KYNURENINASE"/>
    <property type="match status" value="1"/>
</dbReference>
<gene>
    <name evidence="4" type="primary">kynU</name>
    <name evidence="7" type="ORF">ABID56_000817</name>
</gene>
<comment type="subunit">
    <text evidence="4 6">Homodimer.</text>
</comment>
<feature type="binding site" evidence="4">
    <location>
        <position position="209"/>
    </location>
    <ligand>
        <name>pyridoxal 5'-phosphate</name>
        <dbReference type="ChEBI" id="CHEBI:597326"/>
    </ligand>
</feature>
<comment type="caution">
    <text evidence="4">Lacks conserved residue(s) required for the propagation of feature annotation.</text>
</comment>
<comment type="pathway">
    <text evidence="4 6">Cofactor biosynthesis; NAD(+) biosynthesis; quinolinate from L-kynurenine: step 2/3.</text>
</comment>
<dbReference type="InterPro" id="IPR015424">
    <property type="entry name" value="PyrdxlP-dep_Trfase"/>
</dbReference>
<feature type="binding site" evidence="4">
    <location>
        <position position="263"/>
    </location>
    <ligand>
        <name>pyridoxal 5'-phosphate</name>
        <dbReference type="ChEBI" id="CHEBI:597326"/>
    </ligand>
</feature>
<comment type="catalytic activity">
    <reaction evidence="6">
        <text>3-hydroxy-L-kynurenine + H2O = 3-hydroxyanthranilate + L-alanine + H(+)</text>
        <dbReference type="Rhea" id="RHEA:25143"/>
        <dbReference type="ChEBI" id="CHEBI:15377"/>
        <dbReference type="ChEBI" id="CHEBI:15378"/>
        <dbReference type="ChEBI" id="CHEBI:36559"/>
        <dbReference type="ChEBI" id="CHEBI:57972"/>
        <dbReference type="ChEBI" id="CHEBI:58125"/>
        <dbReference type="EC" id="3.7.1.3"/>
    </reaction>
</comment>
<name>A0ABV2KUB8_9BACI</name>
<feature type="binding site" evidence="4">
    <location>
        <begin position="128"/>
        <end position="131"/>
    </location>
    <ligand>
        <name>pyridoxal 5'-phosphate</name>
        <dbReference type="ChEBI" id="CHEBI:597326"/>
    </ligand>
</feature>
<sequence length="424" mass="47790">MFKPTESFAHELDANDPLKDYKHEFYISDDHIYLDGNSLGLMPKRAEQSLQDVMNAWKHEAIGGWMNGEHPWFYLSETLGDRIAPLVGGKPEEVMVTGSTTTNLHQLVSTFYQPKGERTKILADELNFPSDIYALQSQLRLHGYDPDEHLIQVESRDGRTIDEDDVIEAMTNDVALIVLPTVLYRSGQLLNVRKLTEAAHARGILIGFDGCHSVGAIPHHFHEDGVDFAYWCHYKYVNSGPGGVAGLFVHDNHFDRTPGLTGWFGSDKDKQFDMEHTFTKAQDAGAFQIGTPHVFSTAPLIGSLDLFEEAGIEALRAKSLQATAYFMYLVEQELSDFGFTIGNPREDERRGGHICLEHEAAASICKALKDHDITPDFRAPNVIRLAPVAFYVSYHDIYRAVHILKDIMTNETYKQYQNERDVIA</sequence>
<evidence type="ECO:0000256" key="5">
    <source>
        <dbReference type="NCBIfam" id="TIGR01814"/>
    </source>
</evidence>
<keyword evidence="2 4" id="KW-0378">Hydrolase</keyword>
<evidence type="ECO:0000256" key="1">
    <source>
        <dbReference type="ARBA" id="ARBA00022642"/>
    </source>
</evidence>
<evidence type="ECO:0000256" key="4">
    <source>
        <dbReference type="HAMAP-Rule" id="MF_01970"/>
    </source>
</evidence>
<dbReference type="SUPFAM" id="SSF53383">
    <property type="entry name" value="PLP-dependent transferases"/>
    <property type="match status" value="1"/>
</dbReference>
<comment type="catalytic activity">
    <reaction evidence="4 6">
        <text>L-kynurenine + H2O = anthranilate + L-alanine + H(+)</text>
        <dbReference type="Rhea" id="RHEA:16813"/>
        <dbReference type="ChEBI" id="CHEBI:15377"/>
        <dbReference type="ChEBI" id="CHEBI:15378"/>
        <dbReference type="ChEBI" id="CHEBI:16567"/>
        <dbReference type="ChEBI" id="CHEBI:57959"/>
        <dbReference type="ChEBI" id="CHEBI:57972"/>
        <dbReference type="EC" id="3.7.1.3"/>
    </reaction>
</comment>
<evidence type="ECO:0000256" key="2">
    <source>
        <dbReference type="ARBA" id="ARBA00022801"/>
    </source>
</evidence>
<comment type="cofactor">
    <cofactor evidence="4 6">
        <name>pyridoxal 5'-phosphate</name>
        <dbReference type="ChEBI" id="CHEBI:597326"/>
    </cofactor>
</comment>
<dbReference type="PIRSF" id="PIRSF038800">
    <property type="entry name" value="KYNU"/>
    <property type="match status" value="1"/>
</dbReference>
<dbReference type="Pfam" id="PF22580">
    <property type="entry name" value="KYNU_C"/>
    <property type="match status" value="1"/>
</dbReference>
<comment type="pathway">
    <text evidence="4 6">Amino-acid degradation; L-kynurenine degradation; L-alanine and anthranilate from L-kynurenine: step 1/1.</text>
</comment>
<feature type="binding site" evidence="4">
    <location>
        <position position="234"/>
    </location>
    <ligand>
        <name>pyridoxal 5'-phosphate</name>
        <dbReference type="ChEBI" id="CHEBI:597326"/>
    </ligand>
</feature>
<dbReference type="InterPro" id="IPR015421">
    <property type="entry name" value="PyrdxlP-dep_Trfase_major"/>
</dbReference>
<protein>
    <recommendedName>
        <fullName evidence="4 5">Kynureninase</fullName>
        <ecNumber evidence="4 5">3.7.1.3</ecNumber>
    </recommendedName>
    <alternativeName>
        <fullName evidence="4">L-kynurenine hydrolase</fullName>
    </alternativeName>
</protein>
<feature type="binding site" evidence="4">
    <location>
        <position position="101"/>
    </location>
    <ligand>
        <name>pyridoxal 5'-phosphate</name>
        <dbReference type="ChEBI" id="CHEBI:597326"/>
    </ligand>
</feature>
<keyword evidence="3 4" id="KW-0663">Pyridoxal phosphate</keyword>
<comment type="similarity">
    <text evidence="4 6">Belongs to the kynureninase family.</text>
</comment>
<evidence type="ECO:0000256" key="6">
    <source>
        <dbReference type="PIRNR" id="PIRNR038800"/>
    </source>
</evidence>
<dbReference type="EC" id="3.7.1.3" evidence="4 5"/>
<keyword evidence="8" id="KW-1185">Reference proteome</keyword>
<comment type="caution">
    <text evidence="7">The sequence shown here is derived from an EMBL/GenBank/DDBJ whole genome shotgun (WGS) entry which is preliminary data.</text>
</comment>
<dbReference type="GO" id="GO:0030429">
    <property type="term" value="F:kynureninase activity"/>
    <property type="evidence" value="ECO:0007669"/>
    <property type="project" value="UniProtKB-EC"/>
</dbReference>
<dbReference type="Gene3D" id="3.90.1150.10">
    <property type="entry name" value="Aspartate Aminotransferase, domain 1"/>
    <property type="match status" value="1"/>
</dbReference>
<reference evidence="7 8" key="1">
    <citation type="submission" date="2024-06" db="EMBL/GenBank/DDBJ databases">
        <title>Genomic Encyclopedia of Type Strains, Phase IV (KMG-IV): sequencing the most valuable type-strain genomes for metagenomic binning, comparative biology and taxonomic classification.</title>
        <authorList>
            <person name="Goeker M."/>
        </authorList>
    </citation>
    <scope>NUCLEOTIDE SEQUENCE [LARGE SCALE GENOMIC DNA]</scope>
    <source>
        <strain evidence="7 8">DSM 23520</strain>
    </source>
</reference>
<feature type="modified residue" description="N6-(pyridoxal phosphate)lysine" evidence="4">
    <location>
        <position position="235"/>
    </location>
</feature>
<dbReference type="HAMAP" id="MF_01970">
    <property type="entry name" value="Kynureninase"/>
    <property type="match status" value="1"/>
</dbReference>
<dbReference type="NCBIfam" id="TIGR01814">
    <property type="entry name" value="kynureninase"/>
    <property type="match status" value="1"/>
</dbReference>
<feature type="binding site" evidence="4">
    <location>
        <position position="291"/>
    </location>
    <ligand>
        <name>pyridoxal 5'-phosphate</name>
        <dbReference type="ChEBI" id="CHEBI:597326"/>
    </ligand>
</feature>
<accession>A0ABV2KUB8</accession>
<dbReference type="PANTHER" id="PTHR14084">
    <property type="entry name" value="KYNURENINASE"/>
    <property type="match status" value="1"/>
</dbReference>
<comment type="function">
    <text evidence="4 6">Catalyzes the cleavage of L-kynurenine (L-Kyn) and L-3-hydroxykynurenine (L-3OHKyn) into anthranilic acid (AA) and 3-hydroxyanthranilic acid (3-OHAA), respectively.</text>
</comment>
<evidence type="ECO:0000313" key="8">
    <source>
        <dbReference type="Proteomes" id="UP001549167"/>
    </source>
</evidence>
<feature type="binding site" evidence="4">
    <location>
        <position position="212"/>
    </location>
    <ligand>
        <name>pyridoxal 5'-phosphate</name>
        <dbReference type="ChEBI" id="CHEBI:597326"/>
    </ligand>
</feature>
<feature type="binding site" evidence="4">
    <location>
        <position position="100"/>
    </location>
    <ligand>
        <name>pyridoxal 5'-phosphate</name>
        <dbReference type="ChEBI" id="CHEBI:597326"/>
    </ligand>
</feature>
<dbReference type="InterPro" id="IPR010111">
    <property type="entry name" value="Kynureninase"/>
</dbReference>
<dbReference type="EMBL" id="JBEPMX010000003">
    <property type="protein sequence ID" value="MET3682727.1"/>
    <property type="molecule type" value="Genomic_DNA"/>
</dbReference>
<keyword evidence="1 4" id="KW-0662">Pyridine nucleotide biosynthesis</keyword>
<dbReference type="InterPro" id="IPR015422">
    <property type="entry name" value="PyrdxlP-dep_Trfase_small"/>
</dbReference>
<proteinExistence type="inferred from homology"/>
<organism evidence="7 8">
    <name type="scientific">Alkalibacillus flavidus</name>
    <dbReference type="NCBI Taxonomy" id="546021"/>
    <lineage>
        <taxon>Bacteria</taxon>
        <taxon>Bacillati</taxon>
        <taxon>Bacillota</taxon>
        <taxon>Bacilli</taxon>
        <taxon>Bacillales</taxon>
        <taxon>Bacillaceae</taxon>
        <taxon>Alkalibacillus</taxon>
    </lineage>
</organism>
<evidence type="ECO:0000313" key="7">
    <source>
        <dbReference type="EMBL" id="MET3682727.1"/>
    </source>
</evidence>